<proteinExistence type="predicted"/>
<feature type="region of interest" description="Disordered" evidence="1">
    <location>
        <begin position="96"/>
        <end position="120"/>
    </location>
</feature>
<comment type="caution">
    <text evidence="2">The sequence shown here is derived from an EMBL/GenBank/DDBJ whole genome shotgun (WGS) entry which is preliminary data.</text>
</comment>
<dbReference type="AlphaFoldDB" id="A0AAV7VR86"/>
<name>A0AAV7VR86_PLEWA</name>
<evidence type="ECO:0000313" key="3">
    <source>
        <dbReference type="Proteomes" id="UP001066276"/>
    </source>
</evidence>
<dbReference type="EMBL" id="JANPWB010000003">
    <property type="protein sequence ID" value="KAJ1202584.1"/>
    <property type="molecule type" value="Genomic_DNA"/>
</dbReference>
<evidence type="ECO:0000313" key="2">
    <source>
        <dbReference type="EMBL" id="KAJ1202584.1"/>
    </source>
</evidence>
<reference evidence="2" key="1">
    <citation type="journal article" date="2022" name="bioRxiv">
        <title>Sequencing and chromosome-scale assembly of the giantPleurodeles waltlgenome.</title>
        <authorList>
            <person name="Brown T."/>
            <person name="Elewa A."/>
            <person name="Iarovenko S."/>
            <person name="Subramanian E."/>
            <person name="Araus A.J."/>
            <person name="Petzold A."/>
            <person name="Susuki M."/>
            <person name="Suzuki K.-i.T."/>
            <person name="Hayashi T."/>
            <person name="Toyoda A."/>
            <person name="Oliveira C."/>
            <person name="Osipova E."/>
            <person name="Leigh N.D."/>
            <person name="Simon A."/>
            <person name="Yun M.H."/>
        </authorList>
    </citation>
    <scope>NUCLEOTIDE SEQUENCE</scope>
    <source>
        <strain evidence="2">20211129_DDA</strain>
        <tissue evidence="2">Liver</tissue>
    </source>
</reference>
<dbReference type="Proteomes" id="UP001066276">
    <property type="component" value="Chromosome 2_1"/>
</dbReference>
<evidence type="ECO:0000256" key="1">
    <source>
        <dbReference type="SAM" id="MobiDB-lite"/>
    </source>
</evidence>
<feature type="compositionally biased region" description="Polar residues" evidence="1">
    <location>
        <begin position="96"/>
        <end position="111"/>
    </location>
</feature>
<keyword evidence="3" id="KW-1185">Reference proteome</keyword>
<feature type="region of interest" description="Disordered" evidence="1">
    <location>
        <begin position="1"/>
        <end position="79"/>
    </location>
</feature>
<organism evidence="2 3">
    <name type="scientific">Pleurodeles waltl</name>
    <name type="common">Iberian ribbed newt</name>
    <dbReference type="NCBI Taxonomy" id="8319"/>
    <lineage>
        <taxon>Eukaryota</taxon>
        <taxon>Metazoa</taxon>
        <taxon>Chordata</taxon>
        <taxon>Craniata</taxon>
        <taxon>Vertebrata</taxon>
        <taxon>Euteleostomi</taxon>
        <taxon>Amphibia</taxon>
        <taxon>Batrachia</taxon>
        <taxon>Caudata</taxon>
        <taxon>Salamandroidea</taxon>
        <taxon>Salamandridae</taxon>
        <taxon>Pleurodelinae</taxon>
        <taxon>Pleurodeles</taxon>
    </lineage>
</organism>
<sequence length="129" mass="13858">MRSNGKKLVGRGERAGPPRGRSPHPFERNPRRGRPPQTHNPRLGAGTTRSHRSQRLPSGNLLRQRHAGSVLHPDGPSTRVTASATYFSLPLRSRLTPHSRSSAAGSGQNSVGAPVRAGGAPHAFVCRRL</sequence>
<protein>
    <submittedName>
        <fullName evidence="2">Uncharacterized protein</fullName>
    </submittedName>
</protein>
<gene>
    <name evidence="2" type="ORF">NDU88_006381</name>
</gene>
<accession>A0AAV7VR86</accession>